<proteinExistence type="predicted"/>
<dbReference type="RefSeq" id="YP_009407925.1">
    <property type="nucleotide sequence ID" value="NC_035453.1"/>
</dbReference>
<sequence>MLIKYTTLLGVNFFAGGITMVMALCHLRTTQIFSNIIVVVLMSSILSQCERTRALCLYGQITGERYVRKFDDDSCLELNKFKAMRLSLSKNKSDVTRLGNTLVEWTHDNSQYYYDISLVDGYSAPISVYCNDAVIRWPIDPADYCPTRLIDNICKSPCTSNRSDVNCCIGDYQSHERCPPNDWNNNLSEITTDVYRQAFDDLQALKTCNATLTVCNDVYSKNITTPKNGGSRGKSNSAALSKELDACKTMSLVVVYILYYLITEN</sequence>
<dbReference type="Proteomes" id="UP000217341">
    <property type="component" value="Segment"/>
</dbReference>
<dbReference type="KEGG" id="vg:33867856"/>
<name>A0A223A4D7_9CLOS</name>
<evidence type="ECO:0000313" key="3">
    <source>
        <dbReference type="Proteomes" id="UP000217341"/>
    </source>
</evidence>
<protein>
    <submittedName>
        <fullName evidence="2">Putative thaumatin-like protein</fullName>
    </submittedName>
</protein>
<dbReference type="InterPro" id="IPR001938">
    <property type="entry name" value="Thaumatin"/>
</dbReference>
<feature type="transmembrane region" description="Helical" evidence="1">
    <location>
        <begin position="6"/>
        <end position="25"/>
    </location>
</feature>
<dbReference type="EMBL" id="KX857665">
    <property type="protein sequence ID" value="ASR91594.1"/>
    <property type="molecule type" value="Genomic_RNA"/>
</dbReference>
<dbReference type="PROSITE" id="PS51367">
    <property type="entry name" value="THAUMATIN_2"/>
    <property type="match status" value="1"/>
</dbReference>
<evidence type="ECO:0000256" key="1">
    <source>
        <dbReference type="SAM" id="Phobius"/>
    </source>
</evidence>
<dbReference type="SUPFAM" id="SSF49870">
    <property type="entry name" value="Osmotin, thaumatin-like protein"/>
    <property type="match status" value="1"/>
</dbReference>
<keyword evidence="1" id="KW-1133">Transmembrane helix</keyword>
<keyword evidence="1" id="KW-0472">Membrane</keyword>
<keyword evidence="3" id="KW-1185">Reference proteome</keyword>
<accession>A0A223A4D7</accession>
<dbReference type="PANTHER" id="PTHR31048">
    <property type="entry name" value="OS03G0233200 PROTEIN"/>
    <property type="match status" value="1"/>
</dbReference>
<reference evidence="2" key="1">
    <citation type="submission" date="2016-09" db="EMBL/GenBank/DDBJ databases">
        <title>Characterization of Actinidia virus 1, a new virus within the family Closteroviridae and a possible new genus.</title>
        <authorList>
            <person name="Biccheri R."/>
            <person name="Blouin A.G."/>
            <person name="Khalifa M.E."/>
            <person name="Pearson M.N."/>
            <person name="Poggi Pollini C."/>
            <person name="Cohen D."/>
            <person name="Ratti C."/>
        </authorList>
    </citation>
    <scope>NUCLEOTIDE SEQUENCE [LARGE SCALE GENOMIC DNA]</scope>
    <source>
        <strain evidence="2">K75</strain>
    </source>
</reference>
<dbReference type="SMART" id="SM00205">
    <property type="entry name" value="THN"/>
    <property type="match status" value="1"/>
</dbReference>
<dbReference type="Pfam" id="PF00314">
    <property type="entry name" value="Thaumatin"/>
    <property type="match status" value="1"/>
</dbReference>
<organism evidence="2">
    <name type="scientific">Olivavirus actinidiae</name>
    <dbReference type="NCBI Taxonomy" id="2024724"/>
    <lineage>
        <taxon>Viruses</taxon>
        <taxon>Riboviria</taxon>
        <taxon>Orthornavirae</taxon>
        <taxon>Kitrinoviricota</taxon>
        <taxon>Alsuviricetes</taxon>
        <taxon>Martellivirales</taxon>
        <taxon>Closteroviridae</taxon>
        <taxon>Olivavirus</taxon>
    </lineage>
</organism>
<dbReference type="Gene3D" id="2.60.110.10">
    <property type="entry name" value="Thaumatin"/>
    <property type="match status" value="1"/>
</dbReference>
<dbReference type="GeneID" id="33867856"/>
<evidence type="ECO:0000313" key="2">
    <source>
        <dbReference type="EMBL" id="ASR91594.1"/>
    </source>
</evidence>
<dbReference type="InterPro" id="IPR037176">
    <property type="entry name" value="Osmotin/thaumatin-like_sf"/>
</dbReference>
<keyword evidence="1" id="KW-0812">Transmembrane</keyword>